<gene>
    <name evidence="2" type="ORF">C493_01896</name>
</gene>
<dbReference type="Proteomes" id="UP000011602">
    <property type="component" value="Unassembled WGS sequence"/>
</dbReference>
<dbReference type="RefSeq" id="WP_007257690.1">
    <property type="nucleotide sequence ID" value="NZ_AOHZ01000011.1"/>
</dbReference>
<name>L9XJ12_9EURY</name>
<accession>L9XJ12</accession>
<evidence type="ECO:0000256" key="1">
    <source>
        <dbReference type="SAM" id="Phobius"/>
    </source>
</evidence>
<feature type="transmembrane region" description="Helical" evidence="1">
    <location>
        <begin position="100"/>
        <end position="116"/>
    </location>
</feature>
<dbReference type="AlphaFoldDB" id="L9XJ12"/>
<proteinExistence type="predicted"/>
<dbReference type="EMBL" id="AOHZ01000011">
    <property type="protein sequence ID" value="ELY61577.1"/>
    <property type="molecule type" value="Genomic_DNA"/>
</dbReference>
<organism evidence="2 3">
    <name type="scientific">Natronolimnohabitans innermongolicus JCM 12255</name>
    <dbReference type="NCBI Taxonomy" id="1227499"/>
    <lineage>
        <taxon>Archaea</taxon>
        <taxon>Methanobacteriati</taxon>
        <taxon>Methanobacteriota</taxon>
        <taxon>Stenosarchaea group</taxon>
        <taxon>Halobacteria</taxon>
        <taxon>Halobacteriales</taxon>
        <taxon>Natrialbaceae</taxon>
        <taxon>Natronolimnohabitans</taxon>
    </lineage>
</organism>
<keyword evidence="1" id="KW-0812">Transmembrane</keyword>
<evidence type="ECO:0000313" key="3">
    <source>
        <dbReference type="Proteomes" id="UP000011602"/>
    </source>
</evidence>
<feature type="transmembrane region" description="Helical" evidence="1">
    <location>
        <begin position="44"/>
        <end position="67"/>
    </location>
</feature>
<keyword evidence="1" id="KW-0472">Membrane</keyword>
<dbReference type="OrthoDB" id="381110at2157"/>
<feature type="transmembrane region" description="Helical" evidence="1">
    <location>
        <begin position="76"/>
        <end position="94"/>
    </location>
</feature>
<reference evidence="2 3" key="1">
    <citation type="journal article" date="2014" name="PLoS Genet.">
        <title>Phylogenetically driven sequencing of extremely halophilic archaea reveals strategies for static and dynamic osmo-response.</title>
        <authorList>
            <person name="Becker E.A."/>
            <person name="Seitzer P.M."/>
            <person name="Tritt A."/>
            <person name="Larsen D."/>
            <person name="Krusor M."/>
            <person name="Yao A.I."/>
            <person name="Wu D."/>
            <person name="Madern D."/>
            <person name="Eisen J.A."/>
            <person name="Darling A.E."/>
            <person name="Facciotti M.T."/>
        </authorList>
    </citation>
    <scope>NUCLEOTIDE SEQUENCE [LARGE SCALE GENOMIC DNA]</scope>
    <source>
        <strain evidence="2 3">JCM 12255</strain>
    </source>
</reference>
<comment type="caution">
    <text evidence="2">The sequence shown here is derived from an EMBL/GenBank/DDBJ whole genome shotgun (WGS) entry which is preliminary data.</text>
</comment>
<keyword evidence="3" id="KW-1185">Reference proteome</keyword>
<keyword evidence="1" id="KW-1133">Transmembrane helix</keyword>
<protein>
    <submittedName>
        <fullName evidence="2">Uncharacterized protein</fullName>
    </submittedName>
</protein>
<sequence>MSGLFRKVKHILKDAVKVGSVVGLGIILLWTAHTHYGIFLDDGIQAVIATPAFAVYVIGLIAILAIATNYLERPRIASALFAFAAAVIGVGYLLEPAGSQLMMSIVFGLGAVYSGFKSYTEG</sequence>
<feature type="transmembrane region" description="Helical" evidence="1">
    <location>
        <begin position="21"/>
        <end position="38"/>
    </location>
</feature>
<evidence type="ECO:0000313" key="2">
    <source>
        <dbReference type="EMBL" id="ELY61577.1"/>
    </source>
</evidence>